<organism evidence="1 2">
    <name type="scientific">Candidatus Avichristensenella intestinipullorum</name>
    <dbReference type="NCBI Taxonomy" id="2840693"/>
    <lineage>
        <taxon>Bacteria</taxon>
        <taxon>Bacillati</taxon>
        <taxon>Bacillota</taxon>
        <taxon>Clostridia</taxon>
        <taxon>Candidatus Avichristensenella</taxon>
    </lineage>
</organism>
<evidence type="ECO:0000313" key="2">
    <source>
        <dbReference type="Proteomes" id="UP000886819"/>
    </source>
</evidence>
<dbReference type="EMBL" id="DVFI01000112">
    <property type="protein sequence ID" value="HIQ63560.1"/>
    <property type="molecule type" value="Genomic_DNA"/>
</dbReference>
<reference evidence="1" key="1">
    <citation type="submission" date="2020-10" db="EMBL/GenBank/DDBJ databases">
        <authorList>
            <person name="Gilroy R."/>
        </authorList>
    </citation>
    <scope>NUCLEOTIDE SEQUENCE</scope>
    <source>
        <strain evidence="1">ChiHile30-977</strain>
    </source>
</reference>
<comment type="caution">
    <text evidence="1">The sequence shown here is derived from an EMBL/GenBank/DDBJ whole genome shotgun (WGS) entry which is preliminary data.</text>
</comment>
<dbReference type="AlphaFoldDB" id="A0A9D1CJ93"/>
<accession>A0A9D1CJ93</accession>
<evidence type="ECO:0000313" key="1">
    <source>
        <dbReference type="EMBL" id="HIQ63560.1"/>
    </source>
</evidence>
<gene>
    <name evidence="1" type="ORF">IAA66_08270</name>
</gene>
<name>A0A9D1CJ93_9FIRM</name>
<reference evidence="1" key="2">
    <citation type="journal article" date="2021" name="PeerJ">
        <title>Extensive microbial diversity within the chicken gut microbiome revealed by metagenomics and culture.</title>
        <authorList>
            <person name="Gilroy R."/>
            <person name="Ravi A."/>
            <person name="Getino M."/>
            <person name="Pursley I."/>
            <person name="Horton D.L."/>
            <person name="Alikhan N.F."/>
            <person name="Baker D."/>
            <person name="Gharbi K."/>
            <person name="Hall N."/>
            <person name="Watson M."/>
            <person name="Adriaenssens E.M."/>
            <person name="Foster-Nyarko E."/>
            <person name="Jarju S."/>
            <person name="Secka A."/>
            <person name="Antonio M."/>
            <person name="Oren A."/>
            <person name="Chaudhuri R.R."/>
            <person name="La Ragione R."/>
            <person name="Hildebrand F."/>
            <person name="Pallen M.J."/>
        </authorList>
    </citation>
    <scope>NUCLEOTIDE SEQUENCE</scope>
    <source>
        <strain evidence="1">ChiHile30-977</strain>
    </source>
</reference>
<protein>
    <submittedName>
        <fullName evidence="1">Uncharacterized protein</fullName>
    </submittedName>
</protein>
<sequence length="86" mass="9853">MKTKRNKALEARAQASEADMERYFQNCPRVSMRLHRNPEQEGDDANDYAEAAINGHVFLIRRGVTVEAPAPLYLLFKQAGERFDVE</sequence>
<dbReference type="Proteomes" id="UP000886819">
    <property type="component" value="Unassembled WGS sequence"/>
</dbReference>
<proteinExistence type="predicted"/>